<dbReference type="InterPro" id="IPR019127">
    <property type="entry name" value="Exosortase"/>
</dbReference>
<keyword evidence="5 9" id="KW-0378">Hydrolase</keyword>
<feature type="transmembrane region" description="Helical" evidence="8">
    <location>
        <begin position="93"/>
        <end position="111"/>
    </location>
</feature>
<keyword evidence="2" id="KW-1003">Cell membrane</keyword>
<gene>
    <name evidence="9" type="primary">xrtN</name>
    <name evidence="9" type="ORF">J2I46_27400</name>
</gene>
<sequence>MPDLLILLTMALIGFASMPGQPGRHRWLTRLVALLALSPLLRYVDGVFGFAVRLRLSAWAGLLLRQVGIPVQVDGNILLLYGQEMAVDPACMGLRMTGITLLLALFWLLAYERRWVRSLPLGWVLAHGGVALGLTMVANLLRIILLVLFRLLPDNPLHEAVGLMCILAYAWLPIWVLARWLVGRYGTVTFNESGQTLVLRSCVGTLGIAALCLAASRPTTQLYSTDQRAGYVRQTIQLGFVQYSRPGELIYVKPLPDWYSAEHSPTVCWKGQGYTLCHLREVTMNGRRVYTGQLKKGRHTLNTAWWFTNGLHQSIGQLDVRLRMLRGEPGFALLNVTVATPGELAVAVKRWQ</sequence>
<dbReference type="InterPro" id="IPR031006">
    <property type="entry name" value="Exosort_XrtN"/>
</dbReference>
<keyword evidence="6 8" id="KW-1133">Transmembrane helix</keyword>
<organism evidence="9 10">
    <name type="scientific">Fibrella forsythiae</name>
    <dbReference type="NCBI Taxonomy" id="2817061"/>
    <lineage>
        <taxon>Bacteria</taxon>
        <taxon>Pseudomonadati</taxon>
        <taxon>Bacteroidota</taxon>
        <taxon>Cytophagia</taxon>
        <taxon>Cytophagales</taxon>
        <taxon>Spirosomataceae</taxon>
        <taxon>Fibrella</taxon>
    </lineage>
</organism>
<dbReference type="Pfam" id="PF09721">
    <property type="entry name" value="Exosortase_EpsH"/>
    <property type="match status" value="1"/>
</dbReference>
<evidence type="ECO:0000256" key="4">
    <source>
        <dbReference type="ARBA" id="ARBA00022692"/>
    </source>
</evidence>
<accession>A0ABS3JQQ7</accession>
<evidence type="ECO:0000313" key="10">
    <source>
        <dbReference type="Proteomes" id="UP000664628"/>
    </source>
</evidence>
<feature type="transmembrane region" description="Helical" evidence="8">
    <location>
        <begin position="161"/>
        <end position="182"/>
    </location>
</feature>
<keyword evidence="10" id="KW-1185">Reference proteome</keyword>
<evidence type="ECO:0000256" key="3">
    <source>
        <dbReference type="ARBA" id="ARBA00022670"/>
    </source>
</evidence>
<dbReference type="EMBL" id="JAFMYW010000011">
    <property type="protein sequence ID" value="MBO0952340.1"/>
    <property type="molecule type" value="Genomic_DNA"/>
</dbReference>
<dbReference type="GO" id="GO:0016787">
    <property type="term" value="F:hydrolase activity"/>
    <property type="evidence" value="ECO:0007669"/>
    <property type="project" value="UniProtKB-KW"/>
</dbReference>
<dbReference type="Proteomes" id="UP000664628">
    <property type="component" value="Unassembled WGS sequence"/>
</dbReference>
<keyword evidence="4 8" id="KW-0812">Transmembrane</keyword>
<evidence type="ECO:0000313" key="9">
    <source>
        <dbReference type="EMBL" id="MBO0952340.1"/>
    </source>
</evidence>
<evidence type="ECO:0000256" key="1">
    <source>
        <dbReference type="ARBA" id="ARBA00004651"/>
    </source>
</evidence>
<feature type="transmembrane region" description="Helical" evidence="8">
    <location>
        <begin position="123"/>
        <end position="149"/>
    </location>
</feature>
<proteinExistence type="predicted"/>
<evidence type="ECO:0000256" key="8">
    <source>
        <dbReference type="SAM" id="Phobius"/>
    </source>
</evidence>
<keyword evidence="3" id="KW-0645">Protease</keyword>
<evidence type="ECO:0000256" key="5">
    <source>
        <dbReference type="ARBA" id="ARBA00022801"/>
    </source>
</evidence>
<comment type="subcellular location">
    <subcellularLocation>
        <location evidence="1">Cell membrane</location>
        <topology evidence="1">Multi-pass membrane protein</topology>
    </subcellularLocation>
</comment>
<evidence type="ECO:0000256" key="6">
    <source>
        <dbReference type="ARBA" id="ARBA00022989"/>
    </source>
</evidence>
<dbReference type="NCBIfam" id="TIGR04178">
    <property type="entry name" value="exo_archaeo"/>
    <property type="match status" value="1"/>
</dbReference>
<evidence type="ECO:0000256" key="7">
    <source>
        <dbReference type="ARBA" id="ARBA00023136"/>
    </source>
</evidence>
<reference evidence="9 10" key="1">
    <citation type="submission" date="2021-03" db="EMBL/GenBank/DDBJ databases">
        <title>Fibrella sp. HMF5405 genome sequencing and assembly.</title>
        <authorList>
            <person name="Kang H."/>
            <person name="Kim H."/>
            <person name="Bae S."/>
            <person name="Joh K."/>
        </authorList>
    </citation>
    <scope>NUCLEOTIDE SEQUENCE [LARGE SCALE GENOMIC DNA]</scope>
    <source>
        <strain evidence="9 10">HMF5405</strain>
    </source>
</reference>
<comment type="caution">
    <text evidence="9">The sequence shown here is derived from an EMBL/GenBank/DDBJ whole genome shotgun (WGS) entry which is preliminary data.</text>
</comment>
<dbReference type="InterPro" id="IPR026392">
    <property type="entry name" value="Exo/Archaeosortase_dom"/>
</dbReference>
<dbReference type="EC" id="3.4.22.-" evidence="9"/>
<dbReference type="NCBIfam" id="TIGR04476">
    <property type="entry name" value="exosort_XrtN"/>
    <property type="match status" value="1"/>
</dbReference>
<protein>
    <submittedName>
        <fullName evidence="9">Exosortase N</fullName>
        <ecNumber evidence="9">3.4.22.-</ecNumber>
    </submittedName>
</protein>
<evidence type="ECO:0000256" key="2">
    <source>
        <dbReference type="ARBA" id="ARBA00022475"/>
    </source>
</evidence>
<keyword evidence="7 8" id="KW-0472">Membrane</keyword>
<name>A0ABS3JQQ7_9BACT</name>